<protein>
    <submittedName>
        <fullName evidence="2">Uncharacterized protein</fullName>
    </submittedName>
</protein>
<evidence type="ECO:0000313" key="3">
    <source>
        <dbReference type="Proteomes" id="UP001612915"/>
    </source>
</evidence>
<feature type="signal peptide" evidence="1">
    <location>
        <begin position="1"/>
        <end position="35"/>
    </location>
</feature>
<evidence type="ECO:0000256" key="1">
    <source>
        <dbReference type="SAM" id="SignalP"/>
    </source>
</evidence>
<evidence type="ECO:0000313" key="2">
    <source>
        <dbReference type="EMBL" id="MFI7586412.1"/>
    </source>
</evidence>
<reference evidence="2 3" key="1">
    <citation type="submission" date="2024-10" db="EMBL/GenBank/DDBJ databases">
        <title>The Natural Products Discovery Center: Release of the First 8490 Sequenced Strains for Exploring Actinobacteria Biosynthetic Diversity.</title>
        <authorList>
            <person name="Kalkreuter E."/>
            <person name="Kautsar S.A."/>
            <person name="Yang D."/>
            <person name="Bader C.D."/>
            <person name="Teijaro C.N."/>
            <person name="Fluegel L."/>
            <person name="Davis C.M."/>
            <person name="Simpson J.R."/>
            <person name="Lauterbach L."/>
            <person name="Steele A.D."/>
            <person name="Gui C."/>
            <person name="Meng S."/>
            <person name="Li G."/>
            <person name="Viehrig K."/>
            <person name="Ye F."/>
            <person name="Su P."/>
            <person name="Kiefer A.F."/>
            <person name="Nichols A."/>
            <person name="Cepeda A.J."/>
            <person name="Yan W."/>
            <person name="Fan B."/>
            <person name="Jiang Y."/>
            <person name="Adhikari A."/>
            <person name="Zheng C.-J."/>
            <person name="Schuster L."/>
            <person name="Cowan T.M."/>
            <person name="Smanski M.J."/>
            <person name="Chevrette M.G."/>
            <person name="De Carvalho L.P.S."/>
            <person name="Shen B."/>
        </authorList>
    </citation>
    <scope>NUCLEOTIDE SEQUENCE [LARGE SCALE GENOMIC DNA]</scope>
    <source>
        <strain evidence="2 3">NPDC049639</strain>
    </source>
</reference>
<dbReference type="RefSeq" id="WP_398276007.1">
    <property type="nucleotide sequence ID" value="NZ_JBITLV010000001.1"/>
</dbReference>
<name>A0ABW8AL89_9ACTN</name>
<dbReference type="Proteomes" id="UP001612915">
    <property type="component" value="Unassembled WGS sequence"/>
</dbReference>
<dbReference type="EMBL" id="JBITLV010000001">
    <property type="protein sequence ID" value="MFI7586412.1"/>
    <property type="molecule type" value="Genomic_DNA"/>
</dbReference>
<comment type="caution">
    <text evidence="2">The sequence shown here is derived from an EMBL/GenBank/DDBJ whole genome shotgun (WGS) entry which is preliminary data.</text>
</comment>
<proteinExistence type="predicted"/>
<organism evidence="2 3">
    <name type="scientific">Spongisporangium articulatum</name>
    <dbReference type="NCBI Taxonomy" id="3362603"/>
    <lineage>
        <taxon>Bacteria</taxon>
        <taxon>Bacillati</taxon>
        <taxon>Actinomycetota</taxon>
        <taxon>Actinomycetes</taxon>
        <taxon>Kineosporiales</taxon>
        <taxon>Kineosporiaceae</taxon>
        <taxon>Spongisporangium</taxon>
    </lineage>
</organism>
<accession>A0ABW8AL89</accession>
<sequence length="359" mass="36164">MFGPHFRRRRIAAAAVLVATGAGLLGVAQAGGAQAAVTLGQYTATVSPASIPVGTSKVLTVTFTDVAGSLATLGYASVTLPSSFTGISVPSKVTSSAGYPWAVSVSGKTVKLKTSGLLGLGSLLPGKSVSVPVTVTGGTVGTFALATAVAVSPTGTDLIPVFKLKGAAPSVQVQTVTPSVTTSCAATAGSCSTPAGALVGQTAGGQTDSFQITADPGATPAVITASIQYPDDAHRLLCQSDDVDQVLVFNVTGNRAKTIVDDRANNFVGEGANNDICYGSDNPFYVYGETGPEEDPGWGPVIADFNPANGQYEGYLINCNELSDIGVPSTNPCVDSYEFTDDGTVITVKAPAGDPKMTG</sequence>
<keyword evidence="1" id="KW-0732">Signal</keyword>
<keyword evidence="3" id="KW-1185">Reference proteome</keyword>
<gene>
    <name evidence="2" type="ORF">ACIB24_04995</name>
</gene>
<feature type="chain" id="PRO_5047267600" evidence="1">
    <location>
        <begin position="36"/>
        <end position="359"/>
    </location>
</feature>